<evidence type="ECO:0000313" key="3">
    <source>
        <dbReference type="Proteomes" id="UP000799436"/>
    </source>
</evidence>
<feature type="region of interest" description="Disordered" evidence="1">
    <location>
        <begin position="14"/>
        <end position="47"/>
    </location>
</feature>
<feature type="compositionally biased region" description="Acidic residues" evidence="1">
    <location>
        <begin position="36"/>
        <end position="45"/>
    </location>
</feature>
<dbReference type="EMBL" id="ML995823">
    <property type="protein sequence ID" value="KAF2770850.1"/>
    <property type="molecule type" value="Genomic_DNA"/>
</dbReference>
<sequence length="224" mass="25242">MQLNRTLQTLEKTISEDARPALTKSNVTGYASSGSSEDEPDIPDSDDLRKKFAVVGEVLERFSVRMDAHDRRQAEMAAEVNELRSYKEKSSALFSALKTELESPPADQDDIQNKQVVAVNSKVQALEENLTSFQRVFNGFLRATKHRVDTEEKIDGASTKDELYRLFKDLEKALWEEDYRGSCGIFKGGENELMALRGRLLRRLALFDGIGDALQEAQNADVDY</sequence>
<proteinExistence type="predicted"/>
<protein>
    <submittedName>
        <fullName evidence="2">Uncharacterized protein</fullName>
    </submittedName>
</protein>
<keyword evidence="3" id="KW-1185">Reference proteome</keyword>
<name>A0A6G1LE00_9PEZI</name>
<evidence type="ECO:0000313" key="2">
    <source>
        <dbReference type="EMBL" id="KAF2770850.1"/>
    </source>
</evidence>
<organism evidence="2 3">
    <name type="scientific">Teratosphaeria nubilosa</name>
    <dbReference type="NCBI Taxonomy" id="161662"/>
    <lineage>
        <taxon>Eukaryota</taxon>
        <taxon>Fungi</taxon>
        <taxon>Dikarya</taxon>
        <taxon>Ascomycota</taxon>
        <taxon>Pezizomycotina</taxon>
        <taxon>Dothideomycetes</taxon>
        <taxon>Dothideomycetidae</taxon>
        <taxon>Mycosphaerellales</taxon>
        <taxon>Teratosphaeriaceae</taxon>
        <taxon>Teratosphaeria</taxon>
    </lineage>
</organism>
<dbReference type="AlphaFoldDB" id="A0A6G1LE00"/>
<dbReference type="Proteomes" id="UP000799436">
    <property type="component" value="Unassembled WGS sequence"/>
</dbReference>
<accession>A0A6G1LE00</accession>
<reference evidence="2" key="1">
    <citation type="journal article" date="2020" name="Stud. Mycol.">
        <title>101 Dothideomycetes genomes: a test case for predicting lifestyles and emergence of pathogens.</title>
        <authorList>
            <person name="Haridas S."/>
            <person name="Albert R."/>
            <person name="Binder M."/>
            <person name="Bloem J."/>
            <person name="Labutti K."/>
            <person name="Salamov A."/>
            <person name="Andreopoulos B."/>
            <person name="Baker S."/>
            <person name="Barry K."/>
            <person name="Bills G."/>
            <person name="Bluhm B."/>
            <person name="Cannon C."/>
            <person name="Castanera R."/>
            <person name="Culley D."/>
            <person name="Daum C."/>
            <person name="Ezra D."/>
            <person name="Gonzalez J."/>
            <person name="Henrissat B."/>
            <person name="Kuo A."/>
            <person name="Liang C."/>
            <person name="Lipzen A."/>
            <person name="Lutzoni F."/>
            <person name="Magnuson J."/>
            <person name="Mondo S."/>
            <person name="Nolan M."/>
            <person name="Ohm R."/>
            <person name="Pangilinan J."/>
            <person name="Park H.-J."/>
            <person name="Ramirez L."/>
            <person name="Alfaro M."/>
            <person name="Sun H."/>
            <person name="Tritt A."/>
            <person name="Yoshinaga Y."/>
            <person name="Zwiers L.-H."/>
            <person name="Turgeon B."/>
            <person name="Goodwin S."/>
            <person name="Spatafora J."/>
            <person name="Crous P."/>
            <person name="Grigoriev I."/>
        </authorList>
    </citation>
    <scope>NUCLEOTIDE SEQUENCE</scope>
    <source>
        <strain evidence="2">CBS 116005</strain>
    </source>
</reference>
<gene>
    <name evidence="2" type="ORF">EJ03DRAFT_56551</name>
</gene>
<evidence type="ECO:0000256" key="1">
    <source>
        <dbReference type="SAM" id="MobiDB-lite"/>
    </source>
</evidence>